<proteinExistence type="predicted"/>
<reference evidence="1" key="2">
    <citation type="submission" date="2020-11" db="EMBL/GenBank/DDBJ databases">
        <authorList>
            <person name="McCartney M.A."/>
            <person name="Auch B."/>
            <person name="Kono T."/>
            <person name="Mallez S."/>
            <person name="Becker A."/>
            <person name="Gohl D.M."/>
            <person name="Silverstein K.A.T."/>
            <person name="Koren S."/>
            <person name="Bechman K.B."/>
            <person name="Herman A."/>
            <person name="Abrahante J.E."/>
            <person name="Garbe J."/>
        </authorList>
    </citation>
    <scope>NUCLEOTIDE SEQUENCE</scope>
    <source>
        <strain evidence="1">Duluth1</strain>
        <tissue evidence="1">Whole animal</tissue>
    </source>
</reference>
<sequence length="59" mass="6519">MVPGEVGSPPVSPPVSEVYTAVERPVSYDQVSRAASRPLLQVHRRNFNLAIVLDRLFSL</sequence>
<comment type="caution">
    <text evidence="1">The sequence shown here is derived from an EMBL/GenBank/DDBJ whole genome shotgun (WGS) entry which is preliminary data.</text>
</comment>
<organism evidence="1 2">
    <name type="scientific">Dreissena polymorpha</name>
    <name type="common">Zebra mussel</name>
    <name type="synonym">Mytilus polymorpha</name>
    <dbReference type="NCBI Taxonomy" id="45954"/>
    <lineage>
        <taxon>Eukaryota</taxon>
        <taxon>Metazoa</taxon>
        <taxon>Spiralia</taxon>
        <taxon>Lophotrochozoa</taxon>
        <taxon>Mollusca</taxon>
        <taxon>Bivalvia</taxon>
        <taxon>Autobranchia</taxon>
        <taxon>Heteroconchia</taxon>
        <taxon>Euheterodonta</taxon>
        <taxon>Imparidentia</taxon>
        <taxon>Neoheterodontei</taxon>
        <taxon>Myida</taxon>
        <taxon>Dreissenoidea</taxon>
        <taxon>Dreissenidae</taxon>
        <taxon>Dreissena</taxon>
    </lineage>
</organism>
<protein>
    <submittedName>
        <fullName evidence="1">Uncharacterized protein</fullName>
    </submittedName>
</protein>
<reference evidence="1" key="1">
    <citation type="journal article" date="2019" name="bioRxiv">
        <title>The Genome of the Zebra Mussel, Dreissena polymorpha: A Resource for Invasive Species Research.</title>
        <authorList>
            <person name="McCartney M.A."/>
            <person name="Auch B."/>
            <person name="Kono T."/>
            <person name="Mallez S."/>
            <person name="Zhang Y."/>
            <person name="Obille A."/>
            <person name="Becker A."/>
            <person name="Abrahante J.E."/>
            <person name="Garbe J."/>
            <person name="Badalamenti J.P."/>
            <person name="Herman A."/>
            <person name="Mangelson H."/>
            <person name="Liachko I."/>
            <person name="Sullivan S."/>
            <person name="Sone E.D."/>
            <person name="Koren S."/>
            <person name="Silverstein K.A.T."/>
            <person name="Beckman K.B."/>
            <person name="Gohl D.M."/>
        </authorList>
    </citation>
    <scope>NUCLEOTIDE SEQUENCE</scope>
    <source>
        <strain evidence="1">Duluth1</strain>
        <tissue evidence="1">Whole animal</tissue>
    </source>
</reference>
<keyword evidence="2" id="KW-1185">Reference proteome</keyword>
<dbReference type="EMBL" id="JAIWYP010000010">
    <property type="protein sequence ID" value="KAH3748504.1"/>
    <property type="molecule type" value="Genomic_DNA"/>
</dbReference>
<name>A0A9D4DJ44_DREPO</name>
<dbReference type="Proteomes" id="UP000828390">
    <property type="component" value="Unassembled WGS sequence"/>
</dbReference>
<dbReference type="AlphaFoldDB" id="A0A9D4DJ44"/>
<accession>A0A9D4DJ44</accession>
<evidence type="ECO:0000313" key="1">
    <source>
        <dbReference type="EMBL" id="KAH3748504.1"/>
    </source>
</evidence>
<evidence type="ECO:0000313" key="2">
    <source>
        <dbReference type="Proteomes" id="UP000828390"/>
    </source>
</evidence>
<gene>
    <name evidence="1" type="ORF">DPMN_182950</name>
</gene>